<dbReference type="InterPro" id="IPR010982">
    <property type="entry name" value="Lambda_DNA-bd_dom_sf"/>
</dbReference>
<dbReference type="AlphaFoldDB" id="W1Q1D8"/>
<dbReference type="GeneID" id="84817037"/>
<dbReference type="RefSeq" id="WP_023392572.1">
    <property type="nucleotide sequence ID" value="NZ_KI535342.1"/>
</dbReference>
<dbReference type="STRING" id="592010.GCWU000182_001979"/>
<dbReference type="EMBL" id="ACIN03000017">
    <property type="protein sequence ID" value="ESK64792.1"/>
    <property type="molecule type" value="Genomic_DNA"/>
</dbReference>
<organism evidence="2 3">
    <name type="scientific">Abiotrophia defectiva ATCC 49176</name>
    <dbReference type="NCBI Taxonomy" id="592010"/>
    <lineage>
        <taxon>Bacteria</taxon>
        <taxon>Bacillati</taxon>
        <taxon>Bacillota</taxon>
        <taxon>Bacilli</taxon>
        <taxon>Lactobacillales</taxon>
        <taxon>Aerococcaceae</taxon>
        <taxon>Abiotrophia</taxon>
    </lineage>
</organism>
<dbReference type="Gene3D" id="1.10.260.40">
    <property type="entry name" value="lambda repressor-like DNA-binding domains"/>
    <property type="match status" value="1"/>
</dbReference>
<reference evidence="2" key="1">
    <citation type="submission" date="2013-06" db="EMBL/GenBank/DDBJ databases">
        <authorList>
            <person name="Weinstock G."/>
            <person name="Sodergren E."/>
            <person name="Clifton S."/>
            <person name="Fulton L."/>
            <person name="Fulton B."/>
            <person name="Courtney L."/>
            <person name="Fronick C."/>
            <person name="Harrison M."/>
            <person name="Strong C."/>
            <person name="Farmer C."/>
            <person name="Delahaunty K."/>
            <person name="Markovic C."/>
            <person name="Hall O."/>
            <person name="Minx P."/>
            <person name="Tomlinson C."/>
            <person name="Mitreva M."/>
            <person name="Nelson J."/>
            <person name="Hou S."/>
            <person name="Wollam A."/>
            <person name="Pepin K.H."/>
            <person name="Johnson M."/>
            <person name="Bhonagiri V."/>
            <person name="Nash W.E."/>
            <person name="Warren W."/>
            <person name="Chinwalla A."/>
            <person name="Mardis E.R."/>
            <person name="Wilson R.K."/>
        </authorList>
    </citation>
    <scope>NUCLEOTIDE SEQUENCE [LARGE SCALE GENOMIC DNA]</scope>
    <source>
        <strain evidence="2">ATCC 49176</strain>
    </source>
</reference>
<dbReference type="NCBIfam" id="TIGR01716">
    <property type="entry name" value="RGG_Cterm"/>
    <property type="match status" value="1"/>
</dbReference>
<feature type="domain" description="HTH cro/C1-type" evidence="1">
    <location>
        <begin position="7"/>
        <end position="60"/>
    </location>
</feature>
<dbReference type="SUPFAM" id="SSF47413">
    <property type="entry name" value="lambda repressor-like DNA-binding domains"/>
    <property type="match status" value="1"/>
</dbReference>
<comment type="caution">
    <text evidence="2">The sequence shown here is derived from an EMBL/GenBank/DDBJ whole genome shotgun (WGS) entry which is preliminary data.</text>
</comment>
<dbReference type="OrthoDB" id="2321511at2"/>
<protein>
    <submittedName>
        <fullName evidence="2">DNA-binding helix-turn-helix protein</fullName>
    </submittedName>
</protein>
<proteinExistence type="predicted"/>
<evidence type="ECO:0000313" key="3">
    <source>
        <dbReference type="Proteomes" id="UP000019050"/>
    </source>
</evidence>
<dbReference type="Gene3D" id="1.25.40.400">
    <property type="match status" value="1"/>
</dbReference>
<dbReference type="Pfam" id="PF01381">
    <property type="entry name" value="HTH_3"/>
    <property type="match status" value="1"/>
</dbReference>
<dbReference type="Proteomes" id="UP000019050">
    <property type="component" value="Unassembled WGS sequence"/>
</dbReference>
<dbReference type="PROSITE" id="PS50943">
    <property type="entry name" value="HTH_CROC1"/>
    <property type="match status" value="1"/>
</dbReference>
<dbReference type="InterPro" id="IPR053163">
    <property type="entry name" value="HTH-type_regulator_Rgg"/>
</dbReference>
<dbReference type="CDD" id="cd00093">
    <property type="entry name" value="HTH_XRE"/>
    <property type="match status" value="1"/>
</dbReference>
<dbReference type="GO" id="GO:0003677">
    <property type="term" value="F:DNA binding"/>
    <property type="evidence" value="ECO:0007669"/>
    <property type="project" value="UniProtKB-KW"/>
</dbReference>
<dbReference type="InterPro" id="IPR001387">
    <property type="entry name" value="Cro/C1-type_HTH"/>
</dbReference>
<evidence type="ECO:0000313" key="2">
    <source>
        <dbReference type="EMBL" id="ESK64792.1"/>
    </source>
</evidence>
<dbReference type="HOGENOM" id="CLU_072045_3_0_9"/>
<dbReference type="InterPro" id="IPR010057">
    <property type="entry name" value="Transcription_activator_Rgg_C"/>
</dbReference>
<evidence type="ECO:0000259" key="1">
    <source>
        <dbReference type="PROSITE" id="PS50943"/>
    </source>
</evidence>
<keyword evidence="3" id="KW-1185">Reference proteome</keyword>
<sequence>MEIGEALYYYRKKLGLTMEEMSVGIVTPSFYSKVEKGIHRISAEDLFNILNTHGIDITKFVRSVNISTDSLGFDRAQHQILQYYTRYQSQNLIQLKNQFQGDNSLNQLEKDLLTAIVDVYLADLNDDISMVAENAKHFLQDKLFNAENWDSYKLSLYTNIMDLYDLEANRQMIFSILRKNLDAYTSKQRMMILAILNNFIYTCIRENEDELARYCLTIINKEVTLYENLPEKIHALFYQELLAYRATPHSLHVDKIERIIDSLSLYGLEETSHQFRKFYEENKSCE</sequence>
<dbReference type="SMART" id="SM00530">
    <property type="entry name" value="HTH_XRE"/>
    <property type="match status" value="1"/>
</dbReference>
<name>W1Q1D8_ABIDE</name>
<dbReference type="PANTHER" id="PTHR37038">
    <property type="entry name" value="TRANSCRIPTIONAL REGULATOR-RELATED"/>
    <property type="match status" value="1"/>
</dbReference>
<accession>W1Q1D8</accession>
<dbReference type="Pfam" id="PF21259">
    <property type="entry name" value="Rgg_C"/>
    <property type="match status" value="1"/>
</dbReference>
<gene>
    <name evidence="2" type="ORF">GCWU000182_001979</name>
</gene>
<keyword evidence="2" id="KW-0238">DNA-binding</keyword>